<protein>
    <recommendedName>
        <fullName evidence="1">RACo C-terminal domain-containing protein</fullName>
    </recommendedName>
</protein>
<dbReference type="Pfam" id="PF14574">
    <property type="entry name" value="RACo_C_ter"/>
    <property type="match status" value="1"/>
</dbReference>
<feature type="domain" description="RACo C-terminal" evidence="1">
    <location>
        <begin position="19"/>
        <end position="252"/>
    </location>
</feature>
<name>A0A239C0Y2_9FIRM</name>
<proteinExistence type="predicted"/>
<dbReference type="PANTHER" id="PTHR42895:SF1">
    <property type="entry name" value="IRON-SULFUR CLUSTER PROTEIN"/>
    <property type="match status" value="1"/>
</dbReference>
<dbReference type="Proteomes" id="UP000198304">
    <property type="component" value="Unassembled WGS sequence"/>
</dbReference>
<dbReference type="AlphaFoldDB" id="A0A239C0Y2"/>
<evidence type="ECO:0000313" key="2">
    <source>
        <dbReference type="EMBL" id="SNS13318.1"/>
    </source>
</evidence>
<dbReference type="RefSeq" id="WP_089281999.1">
    <property type="nucleotide sequence ID" value="NZ_FZOJ01000004.1"/>
</dbReference>
<dbReference type="OrthoDB" id="9810588at2"/>
<accession>A0A239C0Y2</accession>
<organism evidence="2 3">
    <name type="scientific">Anaerovirgula multivorans</name>
    <dbReference type="NCBI Taxonomy" id="312168"/>
    <lineage>
        <taxon>Bacteria</taxon>
        <taxon>Bacillati</taxon>
        <taxon>Bacillota</taxon>
        <taxon>Clostridia</taxon>
        <taxon>Peptostreptococcales</taxon>
        <taxon>Natronincolaceae</taxon>
        <taxon>Anaerovirgula</taxon>
    </lineage>
</organism>
<evidence type="ECO:0000259" key="1">
    <source>
        <dbReference type="Pfam" id="PF14574"/>
    </source>
</evidence>
<dbReference type="InterPro" id="IPR052911">
    <property type="entry name" value="Corrinoid_activation_enz"/>
</dbReference>
<dbReference type="InterPro" id="IPR027980">
    <property type="entry name" value="RACo_C"/>
</dbReference>
<keyword evidence="3" id="KW-1185">Reference proteome</keyword>
<evidence type="ECO:0000313" key="3">
    <source>
        <dbReference type="Proteomes" id="UP000198304"/>
    </source>
</evidence>
<reference evidence="2 3" key="1">
    <citation type="submission" date="2017-06" db="EMBL/GenBank/DDBJ databases">
        <authorList>
            <person name="Kim H.J."/>
            <person name="Triplett B.A."/>
        </authorList>
    </citation>
    <scope>NUCLEOTIDE SEQUENCE [LARGE SCALE GENOMIC DNA]</scope>
    <source>
        <strain evidence="2 3">SCA</strain>
    </source>
</reference>
<dbReference type="EMBL" id="FZOJ01000004">
    <property type="protein sequence ID" value="SNS13318.1"/>
    <property type="molecule type" value="Genomic_DNA"/>
</dbReference>
<gene>
    <name evidence="2" type="ORF">SAMN05446037_1004229</name>
</gene>
<sequence length="252" mass="27275">MNITVHSKDRVKEFQSEKVNMLIDIGTNGEIVIGKKDRMLATATAAGPALEGGNISCGTGCIAGAIASVTYQKDAFIYEVIGNQQPIGMCGSGIIDTIAEGLRHGWIDSTGRLAETFANGEVVVYHNDKEGSIKITQKDIREIQLAKSALRSGIECLMQEYGASSNDINHVYLAGGFGSNINIENAVRIGLIPEELKDKIKISGNTSLGGTVKYLLDKNCKENLDTIVEKAKAINLSMSPQFNHLFIENMFY</sequence>
<dbReference type="PANTHER" id="PTHR42895">
    <property type="entry name" value="IRON-SULFUR CLUSTER-BINDING PROTEIN-RELATED"/>
    <property type="match status" value="1"/>
</dbReference>